<feature type="signal peptide" evidence="2">
    <location>
        <begin position="1"/>
        <end position="22"/>
    </location>
</feature>
<dbReference type="Proteomes" id="UP001558713">
    <property type="component" value="Unassembled WGS sequence"/>
</dbReference>
<evidence type="ECO:0000313" key="3">
    <source>
        <dbReference type="EMBL" id="KAL1197563.1"/>
    </source>
</evidence>
<gene>
    <name evidence="3" type="ORF">V5N11_012139</name>
</gene>
<proteinExistence type="predicted"/>
<dbReference type="InterPro" id="IPR014710">
    <property type="entry name" value="RmlC-like_jellyroll"/>
</dbReference>
<feature type="chain" id="PRO_5044837211" evidence="2">
    <location>
        <begin position="23"/>
        <end position="129"/>
    </location>
</feature>
<keyword evidence="4" id="KW-1185">Reference proteome</keyword>
<keyword evidence="2" id="KW-0732">Signal</keyword>
<reference evidence="3 4" key="1">
    <citation type="submission" date="2024-04" db="EMBL/GenBank/DDBJ databases">
        <title>Genome assembly C_amara_ONT_v2.</title>
        <authorList>
            <person name="Yant L."/>
            <person name="Moore C."/>
            <person name="Slenker M."/>
        </authorList>
    </citation>
    <scope>NUCLEOTIDE SEQUENCE [LARGE SCALE GENOMIC DNA]</scope>
    <source>
        <tissue evidence="3">Leaf</tissue>
    </source>
</reference>
<dbReference type="AlphaFoldDB" id="A0ABD0ZSG5"/>
<dbReference type="Gene3D" id="2.60.120.10">
    <property type="entry name" value="Jelly Rolls"/>
    <property type="match status" value="1"/>
</dbReference>
<dbReference type="EMBL" id="JBANAX010000688">
    <property type="protein sequence ID" value="KAL1197563.1"/>
    <property type="molecule type" value="Genomic_DNA"/>
</dbReference>
<accession>A0ABD0ZSG5</accession>
<name>A0ABD0ZSG5_CARAN</name>
<feature type="compositionally biased region" description="Acidic residues" evidence="1">
    <location>
        <begin position="52"/>
        <end position="61"/>
    </location>
</feature>
<comment type="caution">
    <text evidence="3">The sequence shown here is derived from an EMBL/GenBank/DDBJ whole genome shotgun (WGS) entry which is preliminary data.</text>
</comment>
<evidence type="ECO:0000256" key="1">
    <source>
        <dbReference type="SAM" id="MobiDB-lite"/>
    </source>
</evidence>
<evidence type="ECO:0000313" key="4">
    <source>
        <dbReference type="Proteomes" id="UP001558713"/>
    </source>
</evidence>
<evidence type="ECO:0000256" key="2">
    <source>
        <dbReference type="SAM" id="SignalP"/>
    </source>
</evidence>
<organism evidence="3 4">
    <name type="scientific">Cardamine amara subsp. amara</name>
    <dbReference type="NCBI Taxonomy" id="228776"/>
    <lineage>
        <taxon>Eukaryota</taxon>
        <taxon>Viridiplantae</taxon>
        <taxon>Streptophyta</taxon>
        <taxon>Embryophyta</taxon>
        <taxon>Tracheophyta</taxon>
        <taxon>Spermatophyta</taxon>
        <taxon>Magnoliopsida</taxon>
        <taxon>eudicotyledons</taxon>
        <taxon>Gunneridae</taxon>
        <taxon>Pentapetalae</taxon>
        <taxon>rosids</taxon>
        <taxon>malvids</taxon>
        <taxon>Brassicales</taxon>
        <taxon>Brassicaceae</taxon>
        <taxon>Cardamineae</taxon>
        <taxon>Cardamine</taxon>
    </lineage>
</organism>
<feature type="region of interest" description="Disordered" evidence="1">
    <location>
        <begin position="33"/>
        <end position="63"/>
    </location>
</feature>
<sequence>MAITNKLIITLLLLISIAFVHCLTFHVEVKEEFEPPQQEEQERTGRGPGGGSDEEWEEEPTENPYHFRKRSFKTWFRSKEGFMKTLPKFTKRSPFLFRGIENYRFWLMEMEPIKKRSLCLIIGMLIPCF</sequence>
<protein>
    <submittedName>
        <fullName evidence="3">Vicilin-like seed storage protein</fullName>
    </submittedName>
</protein>